<dbReference type="Proteomes" id="UP001430953">
    <property type="component" value="Unassembled WGS sequence"/>
</dbReference>
<dbReference type="EMBL" id="JADYXP020000024">
    <property type="protein sequence ID" value="KAL0101574.1"/>
    <property type="molecule type" value="Genomic_DNA"/>
</dbReference>
<organism evidence="2 3">
    <name type="scientific">Cardiocondyla obscurior</name>
    <dbReference type="NCBI Taxonomy" id="286306"/>
    <lineage>
        <taxon>Eukaryota</taxon>
        <taxon>Metazoa</taxon>
        <taxon>Ecdysozoa</taxon>
        <taxon>Arthropoda</taxon>
        <taxon>Hexapoda</taxon>
        <taxon>Insecta</taxon>
        <taxon>Pterygota</taxon>
        <taxon>Neoptera</taxon>
        <taxon>Endopterygota</taxon>
        <taxon>Hymenoptera</taxon>
        <taxon>Apocrita</taxon>
        <taxon>Aculeata</taxon>
        <taxon>Formicoidea</taxon>
        <taxon>Formicidae</taxon>
        <taxon>Myrmicinae</taxon>
        <taxon>Cardiocondyla</taxon>
    </lineage>
</organism>
<accession>A0AAW2ECZ8</accession>
<evidence type="ECO:0000313" key="3">
    <source>
        <dbReference type="Proteomes" id="UP001430953"/>
    </source>
</evidence>
<comment type="caution">
    <text evidence="2">The sequence shown here is derived from an EMBL/GenBank/DDBJ whole genome shotgun (WGS) entry which is preliminary data.</text>
</comment>
<feature type="region of interest" description="Disordered" evidence="1">
    <location>
        <begin position="46"/>
        <end position="72"/>
    </location>
</feature>
<proteinExistence type="predicted"/>
<evidence type="ECO:0000256" key="1">
    <source>
        <dbReference type="SAM" id="MobiDB-lite"/>
    </source>
</evidence>
<name>A0AAW2ECZ8_9HYME</name>
<dbReference type="AlphaFoldDB" id="A0AAW2ECZ8"/>
<sequence length="72" mass="7539">MNRSEGETVRAAGPPVCLFCADSPGSSAAAANSIDNAARSFARRSNCAPSPHSLPRPTTFRTTLSDGSYDYC</sequence>
<keyword evidence="3" id="KW-1185">Reference proteome</keyword>
<protein>
    <submittedName>
        <fullName evidence="2">Uncharacterized protein</fullName>
    </submittedName>
</protein>
<reference evidence="2 3" key="1">
    <citation type="submission" date="2023-03" db="EMBL/GenBank/DDBJ databases">
        <title>High recombination rates correlate with genetic variation in Cardiocondyla obscurior ants.</title>
        <authorList>
            <person name="Errbii M."/>
        </authorList>
    </citation>
    <scope>NUCLEOTIDE SEQUENCE [LARGE SCALE GENOMIC DNA]</scope>
    <source>
        <strain evidence="2">Alpha-2009</strain>
        <tissue evidence="2">Whole body</tissue>
    </source>
</reference>
<gene>
    <name evidence="2" type="ORF">PUN28_019011</name>
</gene>
<evidence type="ECO:0000313" key="2">
    <source>
        <dbReference type="EMBL" id="KAL0101574.1"/>
    </source>
</evidence>